<evidence type="ECO:0000313" key="1">
    <source>
        <dbReference type="EMBL" id="KAH7911502.1"/>
    </source>
</evidence>
<gene>
    <name evidence="1" type="ORF">BJ138DRAFT_1085530</name>
</gene>
<evidence type="ECO:0000313" key="2">
    <source>
        <dbReference type="Proteomes" id="UP000790377"/>
    </source>
</evidence>
<keyword evidence="2" id="KW-1185">Reference proteome</keyword>
<reference evidence="1" key="1">
    <citation type="journal article" date="2021" name="New Phytol.">
        <title>Evolutionary innovations through gain and loss of genes in the ectomycorrhizal Boletales.</title>
        <authorList>
            <person name="Wu G."/>
            <person name="Miyauchi S."/>
            <person name="Morin E."/>
            <person name="Kuo A."/>
            <person name="Drula E."/>
            <person name="Varga T."/>
            <person name="Kohler A."/>
            <person name="Feng B."/>
            <person name="Cao Y."/>
            <person name="Lipzen A."/>
            <person name="Daum C."/>
            <person name="Hundley H."/>
            <person name="Pangilinan J."/>
            <person name="Johnson J."/>
            <person name="Barry K."/>
            <person name="LaButti K."/>
            <person name="Ng V."/>
            <person name="Ahrendt S."/>
            <person name="Min B."/>
            <person name="Choi I.G."/>
            <person name="Park H."/>
            <person name="Plett J.M."/>
            <person name="Magnuson J."/>
            <person name="Spatafora J.W."/>
            <person name="Nagy L.G."/>
            <person name="Henrissat B."/>
            <person name="Grigoriev I.V."/>
            <person name="Yang Z.L."/>
            <person name="Xu J."/>
            <person name="Martin F.M."/>
        </authorList>
    </citation>
    <scope>NUCLEOTIDE SEQUENCE</scope>
    <source>
        <strain evidence="1">ATCC 28755</strain>
    </source>
</reference>
<proteinExistence type="predicted"/>
<organism evidence="1 2">
    <name type="scientific">Hygrophoropsis aurantiaca</name>
    <dbReference type="NCBI Taxonomy" id="72124"/>
    <lineage>
        <taxon>Eukaryota</taxon>
        <taxon>Fungi</taxon>
        <taxon>Dikarya</taxon>
        <taxon>Basidiomycota</taxon>
        <taxon>Agaricomycotina</taxon>
        <taxon>Agaricomycetes</taxon>
        <taxon>Agaricomycetidae</taxon>
        <taxon>Boletales</taxon>
        <taxon>Coniophorineae</taxon>
        <taxon>Hygrophoropsidaceae</taxon>
        <taxon>Hygrophoropsis</taxon>
    </lineage>
</organism>
<sequence length="603" mass="66938">MPEERNNHTELRTLYARLQSVQKSIAKYEPVLSKPPIIDASIECDEQGAGIGRVAESIPGLRFLREEIKRDLEVMEEFLERSHTSATPSLSTNAPYLMAVWNELLSAETPIALYRTFFPKNEKPSNTRRTANGSRYSGAKVDIVARGGQQWIRVNTVKNSRLLAEFREFDSYLTSSDDSTDEVQEKGLSPVHNELDNSVLRMGRALLAAANANPSPVSAVSPQVVMCLTRLDISPFDAEGEENDPRIAETVSSLRKVGIEVRLGDRKDAPIHSAATHTPTISLEPTCRINLDLSSLIALVSDITHSPLPTTAEEARMRFIPPQRYLEWKRERIKLLGSQGEVNPVSPGGTGATKEDTGKYSRALSNQALQEMKKGLLQDLHDRLSVQYPALEGVEFWTTPEARQRCLQIVSKIGGPKEKRRADALLSSGASSQVPPRCPEDQYWEHSRHPRNFLPLLPIRLFSLVETASGLSQDSSQSMNPQSFFESLASACRNILSHERSDRPDFRSEATSPDNVHGDIPPATVTNINSKLTVHTVRSMLRGATTGWTTLTANRSSVKALLQEVKATHRNHDVDREVQRESAAIWIVDPRSLAEGMRSDSDG</sequence>
<protein>
    <submittedName>
        <fullName evidence="1">Uncharacterized protein</fullName>
    </submittedName>
</protein>
<accession>A0ACB8ADY9</accession>
<name>A0ACB8ADY9_9AGAM</name>
<comment type="caution">
    <text evidence="1">The sequence shown here is derived from an EMBL/GenBank/DDBJ whole genome shotgun (WGS) entry which is preliminary data.</text>
</comment>
<dbReference type="Proteomes" id="UP000790377">
    <property type="component" value="Unassembled WGS sequence"/>
</dbReference>
<dbReference type="EMBL" id="MU267676">
    <property type="protein sequence ID" value="KAH7911502.1"/>
    <property type="molecule type" value="Genomic_DNA"/>
</dbReference>